<evidence type="ECO:0000256" key="1">
    <source>
        <dbReference type="SAM" id="MobiDB-lite"/>
    </source>
</evidence>
<dbReference type="AlphaFoldDB" id="A0A438GGL0"/>
<reference evidence="2 3" key="1">
    <citation type="journal article" date="2018" name="PLoS Genet.">
        <title>Population sequencing reveals clonal diversity and ancestral inbreeding in the grapevine cultivar Chardonnay.</title>
        <authorList>
            <person name="Roach M.J."/>
            <person name="Johnson D.L."/>
            <person name="Bohlmann J."/>
            <person name="van Vuuren H.J."/>
            <person name="Jones S.J."/>
            <person name="Pretorius I.S."/>
            <person name="Schmidt S.A."/>
            <person name="Borneman A.R."/>
        </authorList>
    </citation>
    <scope>NUCLEOTIDE SEQUENCE [LARGE SCALE GENOMIC DNA]</scope>
    <source>
        <strain evidence="3">cv. Chardonnay</strain>
        <tissue evidence="2">Leaf</tissue>
    </source>
</reference>
<sequence>MSSTPTLSFTTITTSTRASPLSSAPSSKSREGLALVLLPISIHWRLTTLFPSAPCLTRVKSRDWVQGFLLIEWKSLEESSRLGARPSTNISPPPHQQPISSIVPPLARRKGTRHTSVLRDAPSTNLWRCHPPPPIVPLVTSSPQPIKDIVGDMVVKHMGGGVHVSPIESIVEHAHHGRPQQKRKTPLCSTH</sequence>
<feature type="region of interest" description="Disordered" evidence="1">
    <location>
        <begin position="1"/>
        <end position="27"/>
    </location>
</feature>
<evidence type="ECO:0000313" key="3">
    <source>
        <dbReference type="Proteomes" id="UP000288805"/>
    </source>
</evidence>
<dbReference type="Proteomes" id="UP000288805">
    <property type="component" value="Unassembled WGS sequence"/>
</dbReference>
<organism evidence="2 3">
    <name type="scientific">Vitis vinifera</name>
    <name type="common">Grape</name>
    <dbReference type="NCBI Taxonomy" id="29760"/>
    <lineage>
        <taxon>Eukaryota</taxon>
        <taxon>Viridiplantae</taxon>
        <taxon>Streptophyta</taxon>
        <taxon>Embryophyta</taxon>
        <taxon>Tracheophyta</taxon>
        <taxon>Spermatophyta</taxon>
        <taxon>Magnoliopsida</taxon>
        <taxon>eudicotyledons</taxon>
        <taxon>Gunneridae</taxon>
        <taxon>Pentapetalae</taxon>
        <taxon>rosids</taxon>
        <taxon>Vitales</taxon>
        <taxon>Vitaceae</taxon>
        <taxon>Viteae</taxon>
        <taxon>Vitis</taxon>
    </lineage>
</organism>
<evidence type="ECO:0000313" key="2">
    <source>
        <dbReference type="EMBL" id="RVW71337.1"/>
    </source>
</evidence>
<dbReference type="EMBL" id="QGNW01000440">
    <property type="protein sequence ID" value="RVW71337.1"/>
    <property type="molecule type" value="Genomic_DNA"/>
</dbReference>
<accession>A0A438GGL0</accession>
<comment type="caution">
    <text evidence="2">The sequence shown here is derived from an EMBL/GenBank/DDBJ whole genome shotgun (WGS) entry which is preliminary data.</text>
</comment>
<name>A0A438GGL0_VITVI</name>
<gene>
    <name evidence="2" type="ORF">CK203_059954</name>
</gene>
<proteinExistence type="predicted"/>
<protein>
    <submittedName>
        <fullName evidence="2">Uncharacterized protein</fullName>
    </submittedName>
</protein>